<keyword evidence="2" id="KW-1185">Reference proteome</keyword>
<reference evidence="1 2" key="1">
    <citation type="submission" date="2019-09" db="EMBL/GenBank/DDBJ databases">
        <title>Emergence of a chromosome-mediated tetracycline resistance gene in Proteus strain.</title>
        <authorList>
            <person name="He D."/>
            <person name="Wang L."/>
        </authorList>
    </citation>
    <scope>NUCLEOTIDE SEQUENCE [LARGE SCALE GENOMIC DNA]</scope>
    <source>
        <strain evidence="1 2">T60</strain>
    </source>
</reference>
<evidence type="ECO:0000313" key="1">
    <source>
        <dbReference type="EMBL" id="QHN12328.1"/>
    </source>
</evidence>
<dbReference type="RefSeq" id="WP_160230815.1">
    <property type="nucleotide sequence ID" value="NZ_CP043925.1"/>
</dbReference>
<dbReference type="AlphaFoldDB" id="A0A6I7DHH6"/>
<organism evidence="1 2">
    <name type="scientific">Proteus columbae</name>
    <dbReference type="NCBI Taxonomy" id="1987580"/>
    <lineage>
        <taxon>Bacteria</taxon>
        <taxon>Pseudomonadati</taxon>
        <taxon>Pseudomonadota</taxon>
        <taxon>Gammaproteobacteria</taxon>
        <taxon>Enterobacterales</taxon>
        <taxon>Morganellaceae</taxon>
        <taxon>Proteus</taxon>
    </lineage>
</organism>
<accession>A0A6I7DHH6</accession>
<dbReference type="KEGG" id="pcol:F1325_18585"/>
<gene>
    <name evidence="1" type="ORF">F1325_18585</name>
</gene>
<name>A0A6I7DHH6_9GAMM</name>
<proteinExistence type="predicted"/>
<dbReference type="Proteomes" id="UP000464700">
    <property type="component" value="Chromosome"/>
</dbReference>
<dbReference type="EMBL" id="CP043925">
    <property type="protein sequence ID" value="QHN12328.1"/>
    <property type="molecule type" value="Genomic_DNA"/>
</dbReference>
<evidence type="ECO:0000313" key="2">
    <source>
        <dbReference type="Proteomes" id="UP000464700"/>
    </source>
</evidence>
<evidence type="ECO:0008006" key="3">
    <source>
        <dbReference type="Google" id="ProtNLM"/>
    </source>
</evidence>
<protein>
    <recommendedName>
        <fullName evidence="3">RiboL-PSP-HEPN domain-containing protein</fullName>
    </recommendedName>
</protein>
<sequence length="158" mass="18845">MGKLLHTQAYESFKLLEEQKYETRATHIFNCEPSLAVFLLWCNIEVLLRLNKYYDKIQDPWPDNLSFIHANWRPLKHIKGINIDAYNAIFVGPKSLWKIRNKIAHTGKFIEKYEVEYFVEYAKFVIDCLNSGLPKRSDFLTKKRIVMHKRIEEGNDFF</sequence>